<evidence type="ECO:0000256" key="2">
    <source>
        <dbReference type="SAM" id="SignalP"/>
    </source>
</evidence>
<accession>A0ABY2IW32</accession>
<reference evidence="3 4" key="1">
    <citation type="submission" date="2019-03" db="EMBL/GenBank/DDBJ databases">
        <title>Genomics of glacier-inhabiting Cryobacterium strains.</title>
        <authorList>
            <person name="Liu Q."/>
            <person name="Xin Y.-H."/>
        </authorList>
    </citation>
    <scope>NUCLEOTIDE SEQUENCE [LARGE SCALE GENOMIC DNA]</scope>
    <source>
        <strain evidence="3 4">TMT4-23</strain>
    </source>
</reference>
<name>A0ABY2IW32_9MICO</name>
<gene>
    <name evidence="3" type="ORF">E3O65_15435</name>
</gene>
<feature type="signal peptide" evidence="2">
    <location>
        <begin position="1"/>
        <end position="19"/>
    </location>
</feature>
<comment type="caution">
    <text evidence="3">The sequence shown here is derived from an EMBL/GenBank/DDBJ whole genome shotgun (WGS) entry which is preliminary data.</text>
</comment>
<feature type="chain" id="PRO_5047035942" description="Mucin-associated surface protein" evidence="2">
    <location>
        <begin position="20"/>
        <end position="144"/>
    </location>
</feature>
<evidence type="ECO:0000313" key="4">
    <source>
        <dbReference type="Proteomes" id="UP000298355"/>
    </source>
</evidence>
<dbReference type="RefSeq" id="WP_134364598.1">
    <property type="nucleotide sequence ID" value="NZ_SOGJ01000034.1"/>
</dbReference>
<dbReference type="Proteomes" id="UP000298355">
    <property type="component" value="Unassembled WGS sequence"/>
</dbReference>
<keyword evidence="2" id="KW-0732">Signal</keyword>
<evidence type="ECO:0000313" key="3">
    <source>
        <dbReference type="EMBL" id="TFC95424.1"/>
    </source>
</evidence>
<evidence type="ECO:0000256" key="1">
    <source>
        <dbReference type="SAM" id="MobiDB-lite"/>
    </source>
</evidence>
<feature type="compositionally biased region" description="Basic and acidic residues" evidence="1">
    <location>
        <begin position="124"/>
        <end position="138"/>
    </location>
</feature>
<protein>
    <recommendedName>
        <fullName evidence="5">Mucin-associated surface protein</fullName>
    </recommendedName>
</protein>
<keyword evidence="4" id="KW-1185">Reference proteome</keyword>
<sequence length="144" mass="14457">MPRARLSIALAAVVLVASALTGCSGPPPDLQETTAAQLQSGVQTLTTAAAAGDFEAAQASLEAVQADLLTAAAADQVSAARAAKIQSALNLVSADLASAIEASKPEPTVAPAPIPSEEPTSVDKGSDKDNGKCKKKEDDCDDED</sequence>
<dbReference type="PROSITE" id="PS51257">
    <property type="entry name" value="PROKAR_LIPOPROTEIN"/>
    <property type="match status" value="1"/>
</dbReference>
<proteinExistence type="predicted"/>
<organism evidence="3 4">
    <name type="scientific">Cryobacterium breve</name>
    <dbReference type="NCBI Taxonomy" id="1259258"/>
    <lineage>
        <taxon>Bacteria</taxon>
        <taxon>Bacillati</taxon>
        <taxon>Actinomycetota</taxon>
        <taxon>Actinomycetes</taxon>
        <taxon>Micrococcales</taxon>
        <taxon>Microbacteriaceae</taxon>
        <taxon>Cryobacterium</taxon>
    </lineage>
</organism>
<dbReference type="EMBL" id="SOGJ01000034">
    <property type="protein sequence ID" value="TFC95424.1"/>
    <property type="molecule type" value="Genomic_DNA"/>
</dbReference>
<feature type="region of interest" description="Disordered" evidence="1">
    <location>
        <begin position="103"/>
        <end position="144"/>
    </location>
</feature>
<evidence type="ECO:0008006" key="5">
    <source>
        <dbReference type="Google" id="ProtNLM"/>
    </source>
</evidence>